<keyword evidence="4" id="KW-1185">Reference proteome</keyword>
<dbReference type="HOGENOM" id="CLU_1532709_0_0_1"/>
<feature type="compositionally biased region" description="Basic and acidic residues" evidence="1">
    <location>
        <begin position="77"/>
        <end position="87"/>
    </location>
</feature>
<proteinExistence type="predicted"/>
<feature type="signal peptide" evidence="2">
    <location>
        <begin position="1"/>
        <end position="19"/>
    </location>
</feature>
<gene>
    <name evidence="3" type="ORF">M7I_7088</name>
</gene>
<feature type="region of interest" description="Disordered" evidence="1">
    <location>
        <begin position="71"/>
        <end position="114"/>
    </location>
</feature>
<name>H0EWC5_GLAL7</name>
<accession>H0EWC5</accession>
<dbReference type="OrthoDB" id="10520700at2759"/>
<feature type="compositionally biased region" description="Basic and acidic residues" evidence="1">
    <location>
        <begin position="156"/>
        <end position="175"/>
    </location>
</feature>
<dbReference type="EMBL" id="AGUE01000207">
    <property type="protein sequence ID" value="EHK97167.1"/>
    <property type="molecule type" value="Genomic_DNA"/>
</dbReference>
<protein>
    <submittedName>
        <fullName evidence="3">Uncharacterized protein</fullName>
    </submittedName>
</protein>
<keyword evidence="2" id="KW-0732">Signal</keyword>
<evidence type="ECO:0000256" key="2">
    <source>
        <dbReference type="SAM" id="SignalP"/>
    </source>
</evidence>
<feature type="compositionally biased region" description="Low complexity" evidence="1">
    <location>
        <begin position="99"/>
        <end position="108"/>
    </location>
</feature>
<feature type="chain" id="PRO_5003532618" evidence="2">
    <location>
        <begin position="20"/>
        <end position="175"/>
    </location>
</feature>
<evidence type="ECO:0000313" key="4">
    <source>
        <dbReference type="Proteomes" id="UP000005446"/>
    </source>
</evidence>
<dbReference type="InParanoid" id="H0EWC5"/>
<comment type="caution">
    <text evidence="3">The sequence shown here is derived from an EMBL/GenBank/DDBJ whole genome shotgun (WGS) entry which is preliminary data.</text>
</comment>
<sequence length="175" mass="17942">MRFSFVAIGLLMSISSAAALAVPEQADPSIDVAEYSSMGVAKDSNAVVAESTLEKRVLSAAEKKAAAKKAALAADKSQGKKTDKEDAGSATSEDEDGSSGKASSSGTSSEDEAAVVQKLAKAFGKTKATATETKEAKAILKAYTAKLALTPIVNNKKVDSKSAKDALKDKPEDAI</sequence>
<organism evidence="3 4">
    <name type="scientific">Glarea lozoyensis (strain ATCC 74030 / MF5533)</name>
    <dbReference type="NCBI Taxonomy" id="1104152"/>
    <lineage>
        <taxon>Eukaryota</taxon>
        <taxon>Fungi</taxon>
        <taxon>Dikarya</taxon>
        <taxon>Ascomycota</taxon>
        <taxon>Pezizomycotina</taxon>
        <taxon>Leotiomycetes</taxon>
        <taxon>Helotiales</taxon>
        <taxon>Helotiaceae</taxon>
        <taxon>Glarea</taxon>
    </lineage>
</organism>
<evidence type="ECO:0000313" key="3">
    <source>
        <dbReference type="EMBL" id="EHK97167.1"/>
    </source>
</evidence>
<feature type="region of interest" description="Disordered" evidence="1">
    <location>
        <begin position="154"/>
        <end position="175"/>
    </location>
</feature>
<reference evidence="3 4" key="1">
    <citation type="journal article" date="2012" name="Eukaryot. Cell">
        <title>Genome sequence of the fungus Glarea lozoyensis: the first genome sequence of a species from the Helotiaceae family.</title>
        <authorList>
            <person name="Youssar L."/>
            <person name="Gruening B.A."/>
            <person name="Erxleben A."/>
            <person name="Guenther S."/>
            <person name="Huettel W."/>
        </authorList>
    </citation>
    <scope>NUCLEOTIDE SEQUENCE [LARGE SCALE GENOMIC DNA]</scope>
    <source>
        <strain evidence="4">ATCC 74030 / MF5533</strain>
    </source>
</reference>
<evidence type="ECO:0000256" key="1">
    <source>
        <dbReference type="SAM" id="MobiDB-lite"/>
    </source>
</evidence>
<dbReference type="AlphaFoldDB" id="H0EWC5"/>
<dbReference type="Proteomes" id="UP000005446">
    <property type="component" value="Unassembled WGS sequence"/>
</dbReference>